<reference evidence="2" key="1">
    <citation type="journal article" date="2019" name="Int. J. Syst. Evol. Microbiol.">
        <title>The Global Catalogue of Microorganisms (GCM) 10K type strain sequencing project: providing services to taxonomists for standard genome sequencing and annotation.</title>
        <authorList>
            <consortium name="The Broad Institute Genomics Platform"/>
            <consortium name="The Broad Institute Genome Sequencing Center for Infectious Disease"/>
            <person name="Wu L."/>
            <person name="Ma J."/>
        </authorList>
    </citation>
    <scope>NUCLEOTIDE SEQUENCE [LARGE SCALE GENOMIC DNA]</scope>
    <source>
        <strain evidence="2">CCUG 52478</strain>
    </source>
</reference>
<organism evidence="1 2">
    <name type="scientific">Nocardioides ginsengisoli</name>
    <dbReference type="NCBI Taxonomy" id="363868"/>
    <lineage>
        <taxon>Bacteria</taxon>
        <taxon>Bacillati</taxon>
        <taxon>Actinomycetota</taxon>
        <taxon>Actinomycetes</taxon>
        <taxon>Propionibacteriales</taxon>
        <taxon>Nocardioidaceae</taxon>
        <taxon>Nocardioides</taxon>
    </lineage>
</organism>
<accession>A0ABW3VY47</accession>
<evidence type="ECO:0000313" key="1">
    <source>
        <dbReference type="EMBL" id="MFD1247661.1"/>
    </source>
</evidence>
<dbReference type="InterPro" id="IPR029046">
    <property type="entry name" value="LolA/LolB/LppX"/>
</dbReference>
<dbReference type="Proteomes" id="UP001597229">
    <property type="component" value="Unassembled WGS sequence"/>
</dbReference>
<gene>
    <name evidence="1" type="ORF">ACFQ3F_07665</name>
</gene>
<dbReference type="Gene3D" id="2.50.20.20">
    <property type="match status" value="1"/>
</dbReference>
<name>A0ABW3VY47_9ACTN</name>
<proteinExistence type="predicted"/>
<protein>
    <recommendedName>
        <fullName evidence="3">LppX_LprAFG lipoprotein</fullName>
    </recommendedName>
</protein>
<evidence type="ECO:0000313" key="2">
    <source>
        <dbReference type="Proteomes" id="UP001597229"/>
    </source>
</evidence>
<sequence>MNLTMNSEMAYAGGSVRAHVATAPGSAQQVEAVLADGIAYLKVAGLPIPAGKWLKIDPKDPKVASSPFASLATLADPENALRVIGDPEQVTLVGSEKVAGQQTDHYRVTVASKKYAENLHLPAEATGMLPETLTFDMWLDGDDRPVKMHQELTVQGQKTSTDQLYSDYGAPVKVTVPAAADTVTPSQLSGS</sequence>
<dbReference type="SUPFAM" id="SSF89392">
    <property type="entry name" value="Prokaryotic lipoproteins and lipoprotein localization factors"/>
    <property type="match status" value="1"/>
</dbReference>
<evidence type="ECO:0008006" key="3">
    <source>
        <dbReference type="Google" id="ProtNLM"/>
    </source>
</evidence>
<dbReference type="EMBL" id="JBHTLX010000008">
    <property type="protein sequence ID" value="MFD1247661.1"/>
    <property type="molecule type" value="Genomic_DNA"/>
</dbReference>
<keyword evidence="2" id="KW-1185">Reference proteome</keyword>
<dbReference type="RefSeq" id="WP_367920915.1">
    <property type="nucleotide sequence ID" value="NZ_BAABAC010000037.1"/>
</dbReference>
<comment type="caution">
    <text evidence="1">The sequence shown here is derived from an EMBL/GenBank/DDBJ whole genome shotgun (WGS) entry which is preliminary data.</text>
</comment>